<dbReference type="SUPFAM" id="SSF55166">
    <property type="entry name" value="Hedgehog/DD-peptidase"/>
    <property type="match status" value="1"/>
</dbReference>
<organism evidence="2 3">
    <name type="scientific">Lysobacter antibioticus</name>
    <dbReference type="NCBI Taxonomy" id="84531"/>
    <lineage>
        <taxon>Bacteria</taxon>
        <taxon>Pseudomonadati</taxon>
        <taxon>Pseudomonadota</taxon>
        <taxon>Gammaproteobacteria</taxon>
        <taxon>Lysobacterales</taxon>
        <taxon>Lysobacteraceae</taxon>
        <taxon>Lysobacter</taxon>
    </lineage>
</organism>
<dbReference type="RefSeq" id="WP_057917076.1">
    <property type="nucleotide sequence ID" value="NZ_CP011129.1"/>
</dbReference>
<dbReference type="AlphaFoldDB" id="A0A0S2F7F7"/>
<accession>A0A0S2F7F7</accession>
<dbReference type="CDD" id="cd14845">
    <property type="entry name" value="L-Ala-D-Glu_peptidase_like"/>
    <property type="match status" value="1"/>
</dbReference>
<sequence length="139" mass="15708">MPFQLSAKSRERLKGVHPDLRRVVERAIELTTVDFVVTQGNRTQDEQDELYAQGRTKPGKKVTWTRNSRHIGGFAVDVAPWVCGGIEWDDDGRIGVWPRIAEAFKAAAAELGVPIKWGGDWLKTKDRPHFELPADRYPA</sequence>
<feature type="domain" description="Peptidase M15C" evidence="1">
    <location>
        <begin position="65"/>
        <end position="132"/>
    </location>
</feature>
<dbReference type="PATRIC" id="fig|84531.8.peg.1365"/>
<reference evidence="2 3" key="1">
    <citation type="journal article" date="2015" name="BMC Genomics">
        <title>Comparative genomics and metabolic profiling of the genus Lysobacter.</title>
        <authorList>
            <person name="de Bruijn I."/>
            <person name="Cheng X."/>
            <person name="de Jager V."/>
            <person name="Exposito R.G."/>
            <person name="Watrous J."/>
            <person name="Patel N."/>
            <person name="Postma J."/>
            <person name="Dorrestein P.C."/>
            <person name="Kobayashi D."/>
            <person name="Raaijmakers J.M."/>
        </authorList>
    </citation>
    <scope>NUCLEOTIDE SEQUENCE [LARGE SCALE GENOMIC DNA]</scope>
    <source>
        <strain evidence="2 3">76</strain>
    </source>
</reference>
<dbReference type="STRING" id="84531.LA76x_1336"/>
<evidence type="ECO:0000313" key="2">
    <source>
        <dbReference type="EMBL" id="ALN79493.1"/>
    </source>
</evidence>
<dbReference type="InterPro" id="IPR009045">
    <property type="entry name" value="Zn_M74/Hedgehog-like"/>
</dbReference>
<proteinExistence type="predicted"/>
<dbReference type="EMBL" id="CP011129">
    <property type="protein sequence ID" value="ALN79493.1"/>
    <property type="molecule type" value="Genomic_DNA"/>
</dbReference>
<evidence type="ECO:0000313" key="3">
    <source>
        <dbReference type="Proteomes" id="UP000060787"/>
    </source>
</evidence>
<dbReference type="Pfam" id="PF13539">
    <property type="entry name" value="Peptidase_M15_4"/>
    <property type="match status" value="1"/>
</dbReference>
<dbReference type="KEGG" id="lab:LA76x_1336"/>
<dbReference type="Gene3D" id="3.30.1380.10">
    <property type="match status" value="1"/>
</dbReference>
<dbReference type="InterPro" id="IPR039561">
    <property type="entry name" value="Peptidase_M15C"/>
</dbReference>
<dbReference type="GO" id="GO:0004180">
    <property type="term" value="F:carboxypeptidase activity"/>
    <property type="evidence" value="ECO:0007669"/>
    <property type="project" value="UniProtKB-KW"/>
</dbReference>
<keyword evidence="2" id="KW-0121">Carboxypeptidase</keyword>
<keyword evidence="3" id="KW-1185">Reference proteome</keyword>
<keyword evidence="2" id="KW-0645">Protease</keyword>
<dbReference type="Proteomes" id="UP000060787">
    <property type="component" value="Chromosome"/>
</dbReference>
<protein>
    <submittedName>
        <fullName evidence="2">D-alanyl-D-alanine carboxypeptidase family protein</fullName>
    </submittedName>
</protein>
<keyword evidence="2" id="KW-0378">Hydrolase</keyword>
<name>A0A0S2F7F7_LYSAN</name>
<evidence type="ECO:0000259" key="1">
    <source>
        <dbReference type="Pfam" id="PF13539"/>
    </source>
</evidence>
<gene>
    <name evidence="2" type="ORF">LA76x_1336</name>
</gene>